<dbReference type="AlphaFoldDB" id="A0A2T3BF97"/>
<name>A0A2T3BF97_AMORE</name>
<reference evidence="1 2" key="1">
    <citation type="journal article" date="2018" name="New Phytol.">
        <title>Comparative genomics and transcriptomics depict ericoid mycorrhizal fungi as versatile saprotrophs and plant mutualists.</title>
        <authorList>
            <person name="Martino E."/>
            <person name="Morin E."/>
            <person name="Grelet G.A."/>
            <person name="Kuo A."/>
            <person name="Kohler A."/>
            <person name="Daghino S."/>
            <person name="Barry K.W."/>
            <person name="Cichocki N."/>
            <person name="Clum A."/>
            <person name="Dockter R.B."/>
            <person name="Hainaut M."/>
            <person name="Kuo R.C."/>
            <person name="LaButti K."/>
            <person name="Lindahl B.D."/>
            <person name="Lindquist E.A."/>
            <person name="Lipzen A."/>
            <person name="Khouja H.R."/>
            <person name="Magnuson J."/>
            <person name="Murat C."/>
            <person name="Ohm R.A."/>
            <person name="Singer S.W."/>
            <person name="Spatafora J.W."/>
            <person name="Wang M."/>
            <person name="Veneault-Fourrey C."/>
            <person name="Henrissat B."/>
            <person name="Grigoriev I.V."/>
            <person name="Martin F.M."/>
            <person name="Perotto S."/>
        </authorList>
    </citation>
    <scope>NUCLEOTIDE SEQUENCE [LARGE SCALE GENOMIC DNA]</scope>
    <source>
        <strain evidence="1 2">ATCC 22711</strain>
    </source>
</reference>
<sequence length="241" mass="27582">MQFICFNAVTNREMPGERECICWAVSTVQCISDCISTGVQDLFCFVASRIPLWTLLPGSLLPLSLIVYVPFPFYFCWVGLLDSNRGVGFGPGSMAEAYLCIYMYARLRHTMEYLSLFRPFLFQRNVPHGDQSLPVDLAANLSSFHRALQSDLLEMDRPVGPGLSFFSYRWKIAFFVSFFSSDSPWHARFHQMVDYRTWPGIPWKVNCLGTANLCLPCSFYRVDLGLFLCVKEFLGSKDHEP</sequence>
<dbReference type="InParanoid" id="A0A2T3BF97"/>
<dbReference type="EMBL" id="KZ679006">
    <property type="protein sequence ID" value="PSS28086.1"/>
    <property type="molecule type" value="Genomic_DNA"/>
</dbReference>
<evidence type="ECO:0000313" key="1">
    <source>
        <dbReference type="EMBL" id="PSS28086.1"/>
    </source>
</evidence>
<proteinExistence type="predicted"/>
<dbReference type="Proteomes" id="UP000241818">
    <property type="component" value="Unassembled WGS sequence"/>
</dbReference>
<accession>A0A2T3BF97</accession>
<keyword evidence="2" id="KW-1185">Reference proteome</keyword>
<evidence type="ECO:0000313" key="2">
    <source>
        <dbReference type="Proteomes" id="UP000241818"/>
    </source>
</evidence>
<protein>
    <submittedName>
        <fullName evidence="1">Uncharacterized protein</fullName>
    </submittedName>
</protein>
<dbReference type="GeneID" id="36571516"/>
<gene>
    <name evidence="1" type="ORF">M430DRAFT_162874</name>
</gene>
<organism evidence="1 2">
    <name type="scientific">Amorphotheca resinae ATCC 22711</name>
    <dbReference type="NCBI Taxonomy" id="857342"/>
    <lineage>
        <taxon>Eukaryota</taxon>
        <taxon>Fungi</taxon>
        <taxon>Dikarya</taxon>
        <taxon>Ascomycota</taxon>
        <taxon>Pezizomycotina</taxon>
        <taxon>Leotiomycetes</taxon>
        <taxon>Helotiales</taxon>
        <taxon>Amorphothecaceae</taxon>
        <taxon>Amorphotheca</taxon>
    </lineage>
</organism>
<dbReference type="RefSeq" id="XP_024725611.1">
    <property type="nucleotide sequence ID" value="XM_024863435.1"/>
</dbReference>